<dbReference type="Proteomes" id="UP000824261">
    <property type="component" value="Unassembled WGS sequence"/>
</dbReference>
<name>A0A9D1A2C5_9ACTN</name>
<accession>A0A9D1A2C5</accession>
<dbReference type="InterPro" id="IPR041664">
    <property type="entry name" value="AAA_16"/>
</dbReference>
<dbReference type="InterPro" id="IPR036388">
    <property type="entry name" value="WH-like_DNA-bd_sf"/>
</dbReference>
<dbReference type="SMART" id="SM00382">
    <property type="entry name" value="AAA"/>
    <property type="match status" value="1"/>
</dbReference>
<gene>
    <name evidence="3" type="ORF">IAA69_06005</name>
</gene>
<dbReference type="Pfam" id="PF13191">
    <property type="entry name" value="AAA_16"/>
    <property type="match status" value="1"/>
</dbReference>
<keyword evidence="1" id="KW-0238">DNA-binding</keyword>
<dbReference type="PANTHER" id="PTHR34301:SF8">
    <property type="entry name" value="ATPASE DOMAIN-CONTAINING PROTEIN"/>
    <property type="match status" value="1"/>
</dbReference>
<dbReference type="InterPro" id="IPR036390">
    <property type="entry name" value="WH_DNA-bd_sf"/>
</dbReference>
<evidence type="ECO:0000256" key="1">
    <source>
        <dbReference type="ARBA" id="ARBA00023125"/>
    </source>
</evidence>
<evidence type="ECO:0000313" key="4">
    <source>
        <dbReference type="Proteomes" id="UP000824261"/>
    </source>
</evidence>
<dbReference type="Gene3D" id="1.10.10.10">
    <property type="entry name" value="Winged helix-like DNA-binding domain superfamily/Winged helix DNA-binding domain"/>
    <property type="match status" value="1"/>
</dbReference>
<dbReference type="InterPro" id="IPR027417">
    <property type="entry name" value="P-loop_NTPase"/>
</dbReference>
<dbReference type="EMBL" id="DVGB01000074">
    <property type="protein sequence ID" value="HIR01798.1"/>
    <property type="molecule type" value="Genomic_DNA"/>
</dbReference>
<reference evidence="3" key="2">
    <citation type="journal article" date="2021" name="PeerJ">
        <title>Extensive microbial diversity within the chicken gut microbiome revealed by metagenomics and culture.</title>
        <authorList>
            <person name="Gilroy R."/>
            <person name="Ravi A."/>
            <person name="Getino M."/>
            <person name="Pursley I."/>
            <person name="Horton D.L."/>
            <person name="Alikhan N.F."/>
            <person name="Baker D."/>
            <person name="Gharbi K."/>
            <person name="Hall N."/>
            <person name="Watson M."/>
            <person name="Adriaenssens E.M."/>
            <person name="Foster-Nyarko E."/>
            <person name="Jarju S."/>
            <person name="Secka A."/>
            <person name="Antonio M."/>
            <person name="Oren A."/>
            <person name="Chaudhuri R.R."/>
            <person name="La Ragione R."/>
            <person name="Hildebrand F."/>
            <person name="Pallen M.J."/>
        </authorList>
    </citation>
    <scope>NUCLEOTIDE SEQUENCE</scope>
    <source>
        <strain evidence="3">ChiGjej1B1-2707</strain>
    </source>
</reference>
<proteinExistence type="predicted"/>
<organism evidence="3 4">
    <name type="scientific">Candidatus Aveggerthella stercoripullorum</name>
    <dbReference type="NCBI Taxonomy" id="2840688"/>
    <lineage>
        <taxon>Bacteria</taxon>
        <taxon>Bacillati</taxon>
        <taxon>Actinomycetota</taxon>
        <taxon>Coriobacteriia</taxon>
        <taxon>Eggerthellales</taxon>
        <taxon>Eggerthellaceae</taxon>
        <taxon>Eggerthellaceae incertae sedis</taxon>
        <taxon>Candidatus Aveggerthella</taxon>
    </lineage>
</organism>
<comment type="caution">
    <text evidence="3">The sequence shown here is derived from an EMBL/GenBank/DDBJ whole genome shotgun (WGS) entry which is preliminary data.</text>
</comment>
<dbReference type="PANTHER" id="PTHR34301">
    <property type="entry name" value="DNA-BINDING PROTEIN-RELATED"/>
    <property type="match status" value="1"/>
</dbReference>
<dbReference type="InterPro" id="IPR003593">
    <property type="entry name" value="AAA+_ATPase"/>
</dbReference>
<dbReference type="AlphaFoldDB" id="A0A9D1A2C5"/>
<sequence length="370" mass="40254">MPKDAIFSPAFGNRPSHLVGRQNVISSFLEGLEQSPGSRERATVLLGQRGSGKTVLLWELGDRARERGFVVANPTVVTEGMLDRIIEKIQEDGERYVKGPSAHLSGGSIGVSGFSAGLQFSPVVQESKSFQYKLARLCRKLAEHDKGVLILVDEIQANSPEVRQLVAAYQELIGERCNIALVMAGLPAAIAATLNDRVLTLLNRANKMALEPLPSNEIDAFFARAFQELGLIVPSDIRTKAVEGTYGSPYLLQLVGHNLTVYAHEDGTVDEEALGNALNAAQADFENDVCRTTLAALSDQDVTFLRAMAEDDGSCRMADIAERMGVTPDYAQKYRKRLLEAGIIEAPRRGHVAFAVPFLADFLAEEKDLA</sequence>
<dbReference type="GO" id="GO:0003677">
    <property type="term" value="F:DNA binding"/>
    <property type="evidence" value="ECO:0007669"/>
    <property type="project" value="UniProtKB-KW"/>
</dbReference>
<feature type="domain" description="AAA+ ATPase" evidence="2">
    <location>
        <begin position="39"/>
        <end position="204"/>
    </location>
</feature>
<reference evidence="3" key="1">
    <citation type="submission" date="2020-10" db="EMBL/GenBank/DDBJ databases">
        <authorList>
            <person name="Gilroy R."/>
        </authorList>
    </citation>
    <scope>NUCLEOTIDE SEQUENCE</scope>
    <source>
        <strain evidence="3">ChiGjej1B1-2707</strain>
    </source>
</reference>
<dbReference type="SUPFAM" id="SSF52540">
    <property type="entry name" value="P-loop containing nucleoside triphosphate hydrolases"/>
    <property type="match status" value="1"/>
</dbReference>
<protein>
    <submittedName>
        <fullName evidence="3">DUF2791 family P-loop domain-containing protein</fullName>
    </submittedName>
</protein>
<evidence type="ECO:0000259" key="2">
    <source>
        <dbReference type="SMART" id="SM00382"/>
    </source>
</evidence>
<dbReference type="Gene3D" id="3.40.50.300">
    <property type="entry name" value="P-loop containing nucleotide triphosphate hydrolases"/>
    <property type="match status" value="1"/>
</dbReference>
<dbReference type="SUPFAM" id="SSF46785">
    <property type="entry name" value="Winged helix' DNA-binding domain"/>
    <property type="match status" value="1"/>
</dbReference>
<evidence type="ECO:0000313" key="3">
    <source>
        <dbReference type="EMBL" id="HIR01798.1"/>
    </source>
</evidence>